<sequence>MSDLQIATGIAILISGYAQLRCGISCYHWQFMGRLAWFSCLTHLSCLTLLRNYLHNHPSERHWRLVLMFALVVMLIVAIFPSGNYEWIWGYPVFHPSPSDHAICYFLQRPSIKTTAGISMSIYILTTGFGFLFRIVKLHKILSVYMVRRPRKSLSKWGRKGLWKIFMWRTAPNLSKRLLGNLLYLPLLSVFLVARVALDHWSSMYFEIYWLVMCFLFAIVQLIPTLELSDPTLHYYLDIYITHIGDKLGDLSIRVNSTAHNITIPEPDLDNIAGNRWGFGQIMPVVLLALPLLPIVEIFYPGRTARSIENIPLTGI</sequence>
<keyword evidence="3" id="KW-1185">Reference proteome</keyword>
<keyword evidence="1" id="KW-0472">Membrane</keyword>
<gene>
    <name evidence="2" type="ORF">BO94DRAFT_315290</name>
</gene>
<reference evidence="2 3" key="1">
    <citation type="submission" date="2016-12" db="EMBL/GenBank/DDBJ databases">
        <title>The genomes of Aspergillus section Nigri reveals drivers in fungal speciation.</title>
        <authorList>
            <consortium name="DOE Joint Genome Institute"/>
            <person name="Vesth T.C."/>
            <person name="Nybo J."/>
            <person name="Theobald S."/>
            <person name="Brandl J."/>
            <person name="Frisvad J.C."/>
            <person name="Nielsen K.F."/>
            <person name="Lyhne E.K."/>
            <person name="Kogle M.E."/>
            <person name="Kuo A."/>
            <person name="Riley R."/>
            <person name="Clum A."/>
            <person name="Nolan M."/>
            <person name="Lipzen A."/>
            <person name="Salamov A."/>
            <person name="Henrissat B."/>
            <person name="Wiebenga A."/>
            <person name="De Vries R.P."/>
            <person name="Grigoriev I.V."/>
            <person name="Mortensen U.H."/>
            <person name="Andersen M.R."/>
            <person name="Baker S.E."/>
        </authorList>
    </citation>
    <scope>NUCLEOTIDE SEQUENCE [LARGE SCALE GENOMIC DNA]</scope>
    <source>
        <strain evidence="2 3">CBS 115572</strain>
    </source>
</reference>
<dbReference type="GeneID" id="37108994"/>
<evidence type="ECO:0000313" key="3">
    <source>
        <dbReference type="Proteomes" id="UP000246702"/>
    </source>
</evidence>
<feature type="transmembrane region" description="Helical" evidence="1">
    <location>
        <begin position="65"/>
        <end position="83"/>
    </location>
</feature>
<dbReference type="EMBL" id="MSFK01000005">
    <property type="protein sequence ID" value="PWY93948.1"/>
    <property type="molecule type" value="Genomic_DNA"/>
</dbReference>
<dbReference type="AlphaFoldDB" id="A0A317XAH2"/>
<dbReference type="PANTHER" id="PTHR37577">
    <property type="entry name" value="INTEGRAL MEMBRANE PROTEIN"/>
    <property type="match status" value="1"/>
</dbReference>
<protein>
    <submittedName>
        <fullName evidence="2">Uncharacterized protein</fullName>
    </submittedName>
</protein>
<evidence type="ECO:0000313" key="2">
    <source>
        <dbReference type="EMBL" id="PWY93948.1"/>
    </source>
</evidence>
<feature type="transmembrane region" description="Helical" evidence="1">
    <location>
        <begin position="116"/>
        <end position="136"/>
    </location>
</feature>
<accession>A0A317XAH2</accession>
<feature type="transmembrane region" description="Helical" evidence="1">
    <location>
        <begin position="204"/>
        <end position="223"/>
    </location>
</feature>
<dbReference type="InterPro" id="IPR053018">
    <property type="entry name" value="Elsinochrome_Biosynth-Asso"/>
</dbReference>
<keyword evidence="1" id="KW-1133">Transmembrane helix</keyword>
<proteinExistence type="predicted"/>
<feature type="transmembrane region" description="Helical" evidence="1">
    <location>
        <begin position="34"/>
        <end position="53"/>
    </location>
</feature>
<dbReference type="PANTHER" id="PTHR37577:SF1">
    <property type="entry name" value="INTEGRAL MEMBRANE PROTEIN"/>
    <property type="match status" value="1"/>
</dbReference>
<dbReference type="STRING" id="1450535.A0A317XAH2"/>
<keyword evidence="1" id="KW-0812">Transmembrane</keyword>
<dbReference type="OrthoDB" id="5427664at2759"/>
<name>A0A317XAH2_9EURO</name>
<dbReference type="Proteomes" id="UP000246702">
    <property type="component" value="Unassembled WGS sequence"/>
</dbReference>
<evidence type="ECO:0000256" key="1">
    <source>
        <dbReference type="SAM" id="Phobius"/>
    </source>
</evidence>
<comment type="caution">
    <text evidence="2">The sequence shown here is derived from an EMBL/GenBank/DDBJ whole genome shotgun (WGS) entry which is preliminary data.</text>
</comment>
<organism evidence="2 3">
    <name type="scientific">Aspergillus sclerotioniger CBS 115572</name>
    <dbReference type="NCBI Taxonomy" id="1450535"/>
    <lineage>
        <taxon>Eukaryota</taxon>
        <taxon>Fungi</taxon>
        <taxon>Dikarya</taxon>
        <taxon>Ascomycota</taxon>
        <taxon>Pezizomycotina</taxon>
        <taxon>Eurotiomycetes</taxon>
        <taxon>Eurotiomycetidae</taxon>
        <taxon>Eurotiales</taxon>
        <taxon>Aspergillaceae</taxon>
        <taxon>Aspergillus</taxon>
        <taxon>Aspergillus subgen. Circumdati</taxon>
    </lineage>
</organism>
<dbReference type="RefSeq" id="XP_025470709.1">
    <property type="nucleotide sequence ID" value="XM_025606851.1"/>
</dbReference>